<dbReference type="InterPro" id="IPR004408">
    <property type="entry name" value="Biotin_CoA_COase_ligase"/>
</dbReference>
<keyword evidence="1 5" id="KW-0436">Ligase</keyword>
<evidence type="ECO:0000256" key="1">
    <source>
        <dbReference type="ARBA" id="ARBA00022598"/>
    </source>
</evidence>
<dbReference type="Pfam" id="PF02237">
    <property type="entry name" value="BPL_C"/>
    <property type="match status" value="1"/>
</dbReference>
<dbReference type="InterPro" id="IPR003142">
    <property type="entry name" value="BPL_C"/>
</dbReference>
<organism evidence="5">
    <name type="scientific">bioreactor metagenome</name>
    <dbReference type="NCBI Taxonomy" id="1076179"/>
    <lineage>
        <taxon>unclassified sequences</taxon>
        <taxon>metagenomes</taxon>
        <taxon>ecological metagenomes</taxon>
    </lineage>
</organism>
<dbReference type="InterPro" id="IPR036390">
    <property type="entry name" value="WH_DNA-bd_sf"/>
</dbReference>
<dbReference type="InterPro" id="IPR008988">
    <property type="entry name" value="Transcriptional_repressor_C"/>
</dbReference>
<dbReference type="InterPro" id="IPR013196">
    <property type="entry name" value="HTH_11"/>
</dbReference>
<dbReference type="InterPro" id="IPR036388">
    <property type="entry name" value="WH-like_DNA-bd_sf"/>
</dbReference>
<evidence type="ECO:0000256" key="2">
    <source>
        <dbReference type="ARBA" id="ARBA00022741"/>
    </source>
</evidence>
<sequence>MRQRILEILRKRAPEPVSGEELSALLEVSRTAIWKHIQVLKNNGYIIDSVPKKGYILQSAPDSLRPEEVATRLETKWLGHSINYDESVTSTNEVAKKFANAGCEDGLVCIAEEQVGGKGRLARGWFSPCARGIWFSVVLKPSFMPSEASKCTLLAAVAVVRAINEYTGVRAGIKWPNDILIEGKKMVGILTEMNAEFGHINYIVIGTGININIPKESLSDDLKDIVASLADVTTKKINRAELLALILKNMEEFYELAITEGFEPILDEWRWWSITLGKEVKVIAPNETYIGKALDIDEDGLLIVERGGEKVKVIAGDVSIRSAQPEGGKY</sequence>
<dbReference type="Gene3D" id="1.10.10.10">
    <property type="entry name" value="Winged helix-like DNA-binding domain superfamily/Winged helix DNA-binding domain"/>
    <property type="match status" value="1"/>
</dbReference>
<dbReference type="InterPro" id="IPR045864">
    <property type="entry name" value="aa-tRNA-synth_II/BPL/LPL"/>
</dbReference>
<dbReference type="Pfam" id="PF03099">
    <property type="entry name" value="BPL_LplA_LipB"/>
    <property type="match status" value="1"/>
</dbReference>
<dbReference type="EMBL" id="VSSQ01004032">
    <property type="protein sequence ID" value="MPM23438.1"/>
    <property type="molecule type" value="Genomic_DNA"/>
</dbReference>
<evidence type="ECO:0000313" key="5">
    <source>
        <dbReference type="EMBL" id="MPM23438.1"/>
    </source>
</evidence>
<dbReference type="SUPFAM" id="SSF50037">
    <property type="entry name" value="C-terminal domain of transcriptional repressors"/>
    <property type="match status" value="1"/>
</dbReference>
<dbReference type="GO" id="GO:0005524">
    <property type="term" value="F:ATP binding"/>
    <property type="evidence" value="ECO:0007669"/>
    <property type="project" value="UniProtKB-KW"/>
</dbReference>
<protein>
    <submittedName>
        <fullName evidence="5">Bifunctional ligase/repressor BirA</fullName>
        <ecNumber evidence="5">6.3.4.15</ecNumber>
    </submittedName>
</protein>
<proteinExistence type="inferred from homology"/>
<dbReference type="HAMAP" id="MF_00978">
    <property type="entry name" value="Bifunct_BirA"/>
    <property type="match status" value="1"/>
</dbReference>
<gene>
    <name evidence="5" type="primary">birA_25</name>
    <name evidence="5" type="ORF">SDC9_69911</name>
</gene>
<dbReference type="Gene3D" id="2.30.30.100">
    <property type="match status" value="1"/>
</dbReference>
<dbReference type="InterPro" id="IPR030855">
    <property type="entry name" value="Bifunct_BirA"/>
</dbReference>
<name>A0A644Y667_9ZZZZ</name>
<feature type="domain" description="BPL/LPL catalytic" evidence="4">
    <location>
        <begin position="67"/>
        <end position="258"/>
    </location>
</feature>
<dbReference type="SUPFAM" id="SSF46785">
    <property type="entry name" value="Winged helix' DNA-binding domain"/>
    <property type="match status" value="1"/>
</dbReference>
<dbReference type="CDD" id="cd16442">
    <property type="entry name" value="BPL"/>
    <property type="match status" value="1"/>
</dbReference>
<dbReference type="PANTHER" id="PTHR12835">
    <property type="entry name" value="BIOTIN PROTEIN LIGASE"/>
    <property type="match status" value="1"/>
</dbReference>
<dbReference type="PROSITE" id="PS51733">
    <property type="entry name" value="BPL_LPL_CATALYTIC"/>
    <property type="match status" value="1"/>
</dbReference>
<dbReference type="Pfam" id="PF08279">
    <property type="entry name" value="HTH_11"/>
    <property type="match status" value="1"/>
</dbReference>
<keyword evidence="2" id="KW-0547">Nucleotide-binding</keyword>
<dbReference type="GO" id="GO:0004077">
    <property type="term" value="F:biotin--[biotin carboxyl-carrier protein] ligase activity"/>
    <property type="evidence" value="ECO:0007669"/>
    <property type="project" value="UniProtKB-EC"/>
</dbReference>
<dbReference type="GO" id="GO:0006355">
    <property type="term" value="P:regulation of DNA-templated transcription"/>
    <property type="evidence" value="ECO:0007669"/>
    <property type="project" value="InterPro"/>
</dbReference>
<dbReference type="SUPFAM" id="SSF55681">
    <property type="entry name" value="Class II aaRS and biotin synthetases"/>
    <property type="match status" value="1"/>
</dbReference>
<dbReference type="NCBIfam" id="TIGR00121">
    <property type="entry name" value="birA_ligase"/>
    <property type="match status" value="1"/>
</dbReference>
<dbReference type="InterPro" id="IPR004143">
    <property type="entry name" value="BPL_LPL_catalytic"/>
</dbReference>
<dbReference type="GO" id="GO:0005737">
    <property type="term" value="C:cytoplasm"/>
    <property type="evidence" value="ECO:0007669"/>
    <property type="project" value="TreeGrafter"/>
</dbReference>
<keyword evidence="3" id="KW-0067">ATP-binding</keyword>
<evidence type="ECO:0000259" key="4">
    <source>
        <dbReference type="PROSITE" id="PS51733"/>
    </source>
</evidence>
<evidence type="ECO:0000256" key="3">
    <source>
        <dbReference type="ARBA" id="ARBA00022840"/>
    </source>
</evidence>
<dbReference type="AlphaFoldDB" id="A0A644Y667"/>
<dbReference type="Gene3D" id="3.30.930.10">
    <property type="entry name" value="Bira Bifunctional Protein, Domain 2"/>
    <property type="match status" value="1"/>
</dbReference>
<dbReference type="EC" id="6.3.4.15" evidence="5"/>
<comment type="caution">
    <text evidence="5">The sequence shown here is derived from an EMBL/GenBank/DDBJ whole genome shotgun (WGS) entry which is preliminary data.</text>
</comment>
<accession>A0A644Y667</accession>
<dbReference type="PANTHER" id="PTHR12835:SF5">
    <property type="entry name" value="BIOTIN--PROTEIN LIGASE"/>
    <property type="match status" value="1"/>
</dbReference>
<reference evidence="5" key="1">
    <citation type="submission" date="2019-08" db="EMBL/GenBank/DDBJ databases">
        <authorList>
            <person name="Kucharzyk K."/>
            <person name="Murdoch R.W."/>
            <person name="Higgins S."/>
            <person name="Loffler F."/>
        </authorList>
    </citation>
    <scope>NUCLEOTIDE SEQUENCE</scope>
</reference>
<dbReference type="CDD" id="cd00090">
    <property type="entry name" value="HTH_ARSR"/>
    <property type="match status" value="1"/>
</dbReference>
<dbReference type="InterPro" id="IPR011991">
    <property type="entry name" value="ArsR-like_HTH"/>
</dbReference>